<comment type="caution">
    <text evidence="2">The sequence shown here is derived from an EMBL/GenBank/DDBJ whole genome shotgun (WGS) entry which is preliminary data.</text>
</comment>
<feature type="transmembrane region" description="Helical" evidence="1">
    <location>
        <begin position="118"/>
        <end position="144"/>
    </location>
</feature>
<proteinExistence type="predicted"/>
<keyword evidence="1" id="KW-1133">Transmembrane helix</keyword>
<protein>
    <submittedName>
        <fullName evidence="2">Membrane protein</fullName>
    </submittedName>
</protein>
<feature type="transmembrane region" description="Helical" evidence="1">
    <location>
        <begin position="76"/>
        <end position="97"/>
    </location>
</feature>
<dbReference type="RefSeq" id="WP_264848117.1">
    <property type="nucleotide sequence ID" value="NZ_BRXR01000001.1"/>
</dbReference>
<dbReference type="EMBL" id="BRXR01000001">
    <property type="protein sequence ID" value="GLC28846.1"/>
    <property type="molecule type" value="Genomic_DNA"/>
</dbReference>
<keyword evidence="1" id="KW-0812">Transmembrane</keyword>
<dbReference type="PANTHER" id="PTHR40076:SF1">
    <property type="entry name" value="MEMBRANE PROTEIN"/>
    <property type="match status" value="1"/>
</dbReference>
<dbReference type="Proteomes" id="UP001208567">
    <property type="component" value="Unassembled WGS sequence"/>
</dbReference>
<evidence type="ECO:0000313" key="2">
    <source>
        <dbReference type="EMBL" id="GLC28846.1"/>
    </source>
</evidence>
<evidence type="ECO:0000256" key="1">
    <source>
        <dbReference type="SAM" id="Phobius"/>
    </source>
</evidence>
<name>A0ABQ5N0Z3_9CLOT</name>
<reference evidence="2 3" key="1">
    <citation type="journal article" date="2024" name="Int. J. Syst. Evol. Microbiol.">
        <title>Clostridium omnivorum sp. nov., isolated from anoxic soil under the treatment of reductive soil disinfestation.</title>
        <authorList>
            <person name="Ueki A."/>
            <person name="Tonouchi A."/>
            <person name="Kaku N."/>
            <person name="Honma S."/>
            <person name="Ueki K."/>
        </authorList>
    </citation>
    <scope>NUCLEOTIDE SEQUENCE [LARGE SCALE GENOMIC DNA]</scope>
    <source>
        <strain evidence="2 3">E14</strain>
    </source>
</reference>
<keyword evidence="1" id="KW-0472">Membrane</keyword>
<dbReference type="InterPro" id="IPR010380">
    <property type="entry name" value="DUF975"/>
</dbReference>
<keyword evidence="3" id="KW-1185">Reference proteome</keyword>
<sequence>MINGSYRESHELKKAALEKLKGKWLQAVLICFIAWLLTNAFTSGNMWGQTVHYTRLNGEFVRVNNDVSPFRTVGGIINFILAGAISYGVAGFFLKLVRNENPMIENLFNGFNYFINTFLVNLVVTIFTFLWMLLLIIPGIIAIFRYSMVYFIMNDNPGIGVMEAIDLSKDMMKGHKGRLFMLWLSFIGWFILGLIPFGIGLLWVVPYYNSAKANFYEDLKANYVNSQNQVV</sequence>
<organism evidence="2 3">
    <name type="scientific">Clostridium omnivorum</name>
    <dbReference type="NCBI Taxonomy" id="1604902"/>
    <lineage>
        <taxon>Bacteria</taxon>
        <taxon>Bacillati</taxon>
        <taxon>Bacillota</taxon>
        <taxon>Clostridia</taxon>
        <taxon>Eubacteriales</taxon>
        <taxon>Clostridiaceae</taxon>
        <taxon>Clostridium</taxon>
    </lineage>
</organism>
<feature type="transmembrane region" description="Helical" evidence="1">
    <location>
        <begin position="180"/>
        <end position="205"/>
    </location>
</feature>
<feature type="transmembrane region" description="Helical" evidence="1">
    <location>
        <begin position="24"/>
        <end position="42"/>
    </location>
</feature>
<dbReference type="Pfam" id="PF06161">
    <property type="entry name" value="DUF975"/>
    <property type="match status" value="1"/>
</dbReference>
<gene>
    <name evidence="2" type="ORF">bsdE14_02560</name>
</gene>
<evidence type="ECO:0000313" key="3">
    <source>
        <dbReference type="Proteomes" id="UP001208567"/>
    </source>
</evidence>
<accession>A0ABQ5N0Z3</accession>
<dbReference type="PANTHER" id="PTHR40076">
    <property type="entry name" value="MEMBRANE PROTEIN-RELATED"/>
    <property type="match status" value="1"/>
</dbReference>